<gene>
    <name evidence="2" type="ORF">CGI_10028755</name>
</gene>
<evidence type="ECO:0000256" key="1">
    <source>
        <dbReference type="SAM" id="MobiDB-lite"/>
    </source>
</evidence>
<evidence type="ECO:0000313" key="2">
    <source>
        <dbReference type="EMBL" id="EKC31124.1"/>
    </source>
</evidence>
<proteinExistence type="predicted"/>
<feature type="region of interest" description="Disordered" evidence="1">
    <location>
        <begin position="148"/>
        <end position="171"/>
    </location>
</feature>
<organism evidence="2">
    <name type="scientific">Magallana gigas</name>
    <name type="common">Pacific oyster</name>
    <name type="synonym">Crassostrea gigas</name>
    <dbReference type="NCBI Taxonomy" id="29159"/>
    <lineage>
        <taxon>Eukaryota</taxon>
        <taxon>Metazoa</taxon>
        <taxon>Spiralia</taxon>
        <taxon>Lophotrochozoa</taxon>
        <taxon>Mollusca</taxon>
        <taxon>Bivalvia</taxon>
        <taxon>Autobranchia</taxon>
        <taxon>Pteriomorphia</taxon>
        <taxon>Ostreida</taxon>
        <taxon>Ostreoidea</taxon>
        <taxon>Ostreidae</taxon>
        <taxon>Magallana</taxon>
    </lineage>
</organism>
<dbReference type="Proteomes" id="UP000005408">
    <property type="component" value="Unassembled WGS sequence"/>
</dbReference>
<dbReference type="EMBL" id="JH823244">
    <property type="protein sequence ID" value="EKC31124.1"/>
    <property type="molecule type" value="Genomic_DNA"/>
</dbReference>
<protein>
    <submittedName>
        <fullName evidence="2 3">Uncharacterized protein</fullName>
    </submittedName>
</protein>
<dbReference type="EnsemblMetazoa" id="G3316.2">
    <property type="protein sequence ID" value="G3316.2:cds"/>
    <property type="gene ID" value="G3316"/>
</dbReference>
<dbReference type="AlphaFoldDB" id="K1QIX1"/>
<reference evidence="2" key="1">
    <citation type="journal article" date="2012" name="Nature">
        <title>The oyster genome reveals stress adaptation and complexity of shell formation.</title>
        <authorList>
            <person name="Zhang G."/>
            <person name="Fang X."/>
            <person name="Guo X."/>
            <person name="Li L."/>
            <person name="Luo R."/>
            <person name="Xu F."/>
            <person name="Yang P."/>
            <person name="Zhang L."/>
            <person name="Wang X."/>
            <person name="Qi H."/>
            <person name="Xiong Z."/>
            <person name="Que H."/>
            <person name="Xie Y."/>
            <person name="Holland P.W."/>
            <person name="Paps J."/>
            <person name="Zhu Y."/>
            <person name="Wu F."/>
            <person name="Chen Y."/>
            <person name="Wang J."/>
            <person name="Peng C."/>
            <person name="Meng J."/>
            <person name="Yang L."/>
            <person name="Liu J."/>
            <person name="Wen B."/>
            <person name="Zhang N."/>
            <person name="Huang Z."/>
            <person name="Zhu Q."/>
            <person name="Feng Y."/>
            <person name="Mount A."/>
            <person name="Hedgecock D."/>
            <person name="Xu Z."/>
            <person name="Liu Y."/>
            <person name="Domazet-Loso T."/>
            <person name="Du Y."/>
            <person name="Sun X."/>
            <person name="Zhang S."/>
            <person name="Liu B."/>
            <person name="Cheng P."/>
            <person name="Jiang X."/>
            <person name="Li J."/>
            <person name="Fan D."/>
            <person name="Wang W."/>
            <person name="Fu W."/>
            <person name="Wang T."/>
            <person name="Wang B."/>
            <person name="Zhang J."/>
            <person name="Peng Z."/>
            <person name="Li Y."/>
            <person name="Li N."/>
            <person name="Wang J."/>
            <person name="Chen M."/>
            <person name="He Y."/>
            <person name="Tan F."/>
            <person name="Song X."/>
            <person name="Zheng Q."/>
            <person name="Huang R."/>
            <person name="Yang H."/>
            <person name="Du X."/>
            <person name="Chen L."/>
            <person name="Yang M."/>
            <person name="Gaffney P.M."/>
            <person name="Wang S."/>
            <person name="Luo L."/>
            <person name="She Z."/>
            <person name="Ming Y."/>
            <person name="Huang W."/>
            <person name="Zhang S."/>
            <person name="Huang B."/>
            <person name="Zhang Y."/>
            <person name="Qu T."/>
            <person name="Ni P."/>
            <person name="Miao G."/>
            <person name="Wang J."/>
            <person name="Wang Q."/>
            <person name="Steinberg C.E."/>
            <person name="Wang H."/>
            <person name="Li N."/>
            <person name="Qian L."/>
            <person name="Zhang G."/>
            <person name="Li Y."/>
            <person name="Yang H."/>
            <person name="Liu X."/>
            <person name="Wang J."/>
            <person name="Yin Y."/>
            <person name="Wang J."/>
        </authorList>
    </citation>
    <scope>NUCLEOTIDE SEQUENCE [LARGE SCALE GENOMIC DNA]</scope>
    <source>
        <strain evidence="2">05x7-T-G4-1.051#20</strain>
    </source>
</reference>
<name>K1QIX1_MAGGI</name>
<evidence type="ECO:0000313" key="4">
    <source>
        <dbReference type="Proteomes" id="UP000005408"/>
    </source>
</evidence>
<dbReference type="HOGENOM" id="CLU_897877_0_0_1"/>
<sequence>MKGEERRRRERINNAVVRRKKKAIKIQEWMHGGNLYNVSNTRLPGLPPRYFVEERKLEDSLYDLGRKRMTYISRYDNERAVFIENQKRKSSAIRRRLADRNSVSRGWTVTDRALLTREDSSRNEFTAFGQTSKAETKEDRDRIETLVSKFGDETEDEKLPKENSGQPSSRGKMVQFTSVFQTELNISREQTRETTRKISRTPTLDRLPSIHRERSKSKSLPMPSLIPWSKMKSTSIYPGNRLPPLTSDPRYNRLEKLLCPVYVSNKYKDVSSVVEKIEALHVPPKQIHPSRLEREARIKHYLKEYGLLVT</sequence>
<keyword evidence="4" id="KW-1185">Reference proteome</keyword>
<accession>K1QIX1</accession>
<evidence type="ECO:0000313" key="3">
    <source>
        <dbReference type="EnsemblMetazoa" id="G3316.1:cds"/>
    </source>
</evidence>
<reference evidence="3" key="2">
    <citation type="submission" date="2022-08" db="UniProtKB">
        <authorList>
            <consortium name="EnsemblMetazoa"/>
        </authorList>
    </citation>
    <scope>IDENTIFICATION</scope>
    <source>
        <strain evidence="3">05x7-T-G4-1.051#20</strain>
    </source>
</reference>
<dbReference type="EnsemblMetazoa" id="G3316.1">
    <property type="protein sequence ID" value="G3316.1:cds"/>
    <property type="gene ID" value="G3316"/>
</dbReference>